<protein>
    <recommendedName>
        <fullName evidence="10">Elongation of very long chain fatty acids protein</fullName>
        <ecNumber evidence="10">2.3.1.199</ecNumber>
    </recommendedName>
    <alternativeName>
        <fullName evidence="10">Very-long-chain 3-oxoacyl-CoA synthase</fullName>
    </alternativeName>
</protein>
<dbReference type="EC" id="2.3.1.199" evidence="10"/>
<dbReference type="GO" id="GO:0034626">
    <property type="term" value="P:fatty acid elongation, polyunsaturated fatty acid"/>
    <property type="evidence" value="ECO:0007669"/>
    <property type="project" value="TreeGrafter"/>
</dbReference>
<evidence type="ECO:0000256" key="3">
    <source>
        <dbReference type="ARBA" id="ARBA00022679"/>
    </source>
</evidence>
<dbReference type="Ensembl" id="ENSMALT00000023268.1">
    <property type="protein sequence ID" value="ENSMALP00000022833.1"/>
    <property type="gene ID" value="ENSMALG00000015941.1"/>
</dbReference>
<evidence type="ECO:0000256" key="8">
    <source>
        <dbReference type="ARBA" id="ARBA00023136"/>
    </source>
</evidence>
<organism evidence="11 12">
    <name type="scientific">Monopterus albus</name>
    <name type="common">Swamp eel</name>
    <dbReference type="NCBI Taxonomy" id="43700"/>
    <lineage>
        <taxon>Eukaryota</taxon>
        <taxon>Metazoa</taxon>
        <taxon>Chordata</taxon>
        <taxon>Craniata</taxon>
        <taxon>Vertebrata</taxon>
        <taxon>Euteleostomi</taxon>
        <taxon>Actinopterygii</taxon>
        <taxon>Neopterygii</taxon>
        <taxon>Teleostei</taxon>
        <taxon>Neoteleostei</taxon>
        <taxon>Acanthomorphata</taxon>
        <taxon>Anabantaria</taxon>
        <taxon>Synbranchiformes</taxon>
        <taxon>Synbranchidae</taxon>
        <taxon>Monopterus</taxon>
    </lineage>
</organism>
<dbReference type="PANTHER" id="PTHR11157:SF68">
    <property type="entry name" value="ELONGATION OF VERY LONG CHAIN FATTY ACIDS PROTEIN 3"/>
    <property type="match status" value="1"/>
</dbReference>
<feature type="transmembrane region" description="Helical" evidence="10">
    <location>
        <begin position="136"/>
        <end position="159"/>
    </location>
</feature>
<dbReference type="Proteomes" id="UP000261600">
    <property type="component" value="Unplaced"/>
</dbReference>
<feature type="transmembrane region" description="Helical" evidence="10">
    <location>
        <begin position="310"/>
        <end position="328"/>
    </location>
</feature>
<dbReference type="Ensembl" id="ENSMALT00000023301.1">
    <property type="protein sequence ID" value="ENSMALP00000022866.1"/>
    <property type="gene ID" value="ENSMALG00000015941.1"/>
</dbReference>
<keyword evidence="2 10" id="KW-0444">Lipid biosynthesis</keyword>
<dbReference type="Ensembl" id="ENSMALT00000023295.1">
    <property type="protein sequence ID" value="ENSMALP00000022860.1"/>
    <property type="gene ID" value="ENSMALG00000015941.1"/>
</dbReference>
<evidence type="ECO:0000256" key="4">
    <source>
        <dbReference type="ARBA" id="ARBA00022692"/>
    </source>
</evidence>
<keyword evidence="5 10" id="KW-0276">Fatty acid metabolism</keyword>
<keyword evidence="7 10" id="KW-0443">Lipid metabolism</keyword>
<dbReference type="GO" id="GO:0030148">
    <property type="term" value="P:sphingolipid biosynthetic process"/>
    <property type="evidence" value="ECO:0007669"/>
    <property type="project" value="TreeGrafter"/>
</dbReference>
<dbReference type="AlphaFoldDB" id="A0A3Q3K116"/>
<feature type="transmembrane region" description="Helical" evidence="10">
    <location>
        <begin position="103"/>
        <end position="124"/>
    </location>
</feature>
<dbReference type="PANTHER" id="PTHR11157">
    <property type="entry name" value="FATTY ACID ACYL TRANSFERASE-RELATED"/>
    <property type="match status" value="1"/>
</dbReference>
<name>A0A3Q3K116_MONAL</name>
<dbReference type="GeneID" id="109962779"/>
<dbReference type="GO" id="GO:0009922">
    <property type="term" value="F:fatty acid elongase activity"/>
    <property type="evidence" value="ECO:0007669"/>
    <property type="project" value="UniProtKB-EC"/>
</dbReference>
<evidence type="ECO:0000256" key="5">
    <source>
        <dbReference type="ARBA" id="ARBA00022832"/>
    </source>
</evidence>
<proteinExistence type="inferred from homology"/>
<evidence type="ECO:0000256" key="2">
    <source>
        <dbReference type="ARBA" id="ARBA00022516"/>
    </source>
</evidence>
<evidence type="ECO:0000256" key="6">
    <source>
        <dbReference type="ARBA" id="ARBA00022989"/>
    </source>
</evidence>
<keyword evidence="9 10" id="KW-0275">Fatty acid biosynthesis</keyword>
<dbReference type="InterPro" id="IPR030457">
    <property type="entry name" value="ELO_CS"/>
</dbReference>
<feature type="transmembrane region" description="Helical" evidence="10">
    <location>
        <begin position="210"/>
        <end position="227"/>
    </location>
</feature>
<evidence type="ECO:0000256" key="10">
    <source>
        <dbReference type="RuleBase" id="RU361115"/>
    </source>
</evidence>
<dbReference type="GO" id="GO:0042761">
    <property type="term" value="P:very long-chain fatty acid biosynthetic process"/>
    <property type="evidence" value="ECO:0007669"/>
    <property type="project" value="TreeGrafter"/>
</dbReference>
<feature type="transmembrane region" description="Helical" evidence="10">
    <location>
        <begin position="266"/>
        <end position="290"/>
    </location>
</feature>
<accession>A0A3Q3K116</accession>
<reference evidence="11" key="1">
    <citation type="submission" date="2025-05" db="UniProtKB">
        <authorList>
            <consortium name="Ensembl"/>
        </authorList>
    </citation>
    <scope>IDENTIFICATION</scope>
</reference>
<keyword evidence="4 10" id="KW-0812">Transmembrane</keyword>
<dbReference type="GO" id="GO:0019367">
    <property type="term" value="P:fatty acid elongation, saturated fatty acid"/>
    <property type="evidence" value="ECO:0007669"/>
    <property type="project" value="TreeGrafter"/>
</dbReference>
<sequence>MTHSFKSKPESIVMQVACSLIVSDAVEEGVSVLAPQALDCETSSLRSSRCVVHGHSIDLQRPGFSGRKSDFKTMNGSEVVTAVYDFERHFDQRRALQWMQENWTTSFAFCGLYVVLVFGGQHYMRERPKLNLRWLMVLWSFSLAIFSIMGASRTGLYMLRILTTRGFRHTVCDTRFYTTPVSKFWAFAFAVSKVPELGDTMFVILRKQRLIFLHWYHHITVLLYSWYTYKDHVAGGIWFITINYVVHSFMYTYYTARAAGLRVPRPCAMIVTAFQIMQMVMGLVVLGLVYRWMHEVHCPSSIDNVKWGSIMYLSYFVLFTIFFYNSYLRGSSGAKGSKAE</sequence>
<dbReference type="Ensembl" id="ENSMALT00000023314.1">
    <property type="protein sequence ID" value="ENSMALP00000022877.1"/>
    <property type="gene ID" value="ENSMALG00000015941.1"/>
</dbReference>
<comment type="catalytic activity">
    <reaction evidence="10">
        <text>a very-long-chain acyl-CoA + malonyl-CoA + H(+) = a very-long-chain 3-oxoacyl-CoA + CO2 + CoA</text>
        <dbReference type="Rhea" id="RHEA:32727"/>
        <dbReference type="ChEBI" id="CHEBI:15378"/>
        <dbReference type="ChEBI" id="CHEBI:16526"/>
        <dbReference type="ChEBI" id="CHEBI:57287"/>
        <dbReference type="ChEBI" id="CHEBI:57384"/>
        <dbReference type="ChEBI" id="CHEBI:90725"/>
        <dbReference type="ChEBI" id="CHEBI:90736"/>
        <dbReference type="EC" id="2.3.1.199"/>
    </reaction>
</comment>
<dbReference type="GO" id="GO:0034625">
    <property type="term" value="P:fatty acid elongation, monounsaturated fatty acid"/>
    <property type="evidence" value="ECO:0007669"/>
    <property type="project" value="TreeGrafter"/>
</dbReference>
<comment type="subcellular location">
    <subcellularLocation>
        <location evidence="1">Membrane</location>
        <topology evidence="1">Multi-pass membrane protein</topology>
    </subcellularLocation>
</comment>
<keyword evidence="6 10" id="KW-1133">Transmembrane helix</keyword>
<dbReference type="PROSITE" id="PS01188">
    <property type="entry name" value="ELO"/>
    <property type="match status" value="1"/>
</dbReference>
<evidence type="ECO:0000313" key="12">
    <source>
        <dbReference type="Proteomes" id="UP000261600"/>
    </source>
</evidence>
<evidence type="ECO:0000256" key="1">
    <source>
        <dbReference type="ARBA" id="ARBA00004141"/>
    </source>
</evidence>
<dbReference type="Ensembl" id="ENSMALT00000023281.1">
    <property type="protein sequence ID" value="ENSMALP00000022846.1"/>
    <property type="gene ID" value="ENSMALG00000015941.1"/>
</dbReference>
<evidence type="ECO:0000256" key="9">
    <source>
        <dbReference type="ARBA" id="ARBA00023160"/>
    </source>
</evidence>
<comment type="similarity">
    <text evidence="10">Belongs to the ELO family.</text>
</comment>
<keyword evidence="3 10" id="KW-0808">Transferase</keyword>
<dbReference type="STRING" id="43700.ENSMALP00000022866"/>
<evidence type="ECO:0000256" key="7">
    <source>
        <dbReference type="ARBA" id="ARBA00023098"/>
    </source>
</evidence>
<dbReference type="RefSeq" id="XP_020460440.1">
    <property type="nucleotide sequence ID" value="XM_020604784.1"/>
</dbReference>
<dbReference type="Pfam" id="PF01151">
    <property type="entry name" value="ELO"/>
    <property type="match status" value="1"/>
</dbReference>
<evidence type="ECO:0000313" key="11">
    <source>
        <dbReference type="Ensembl" id="ENSMALP00000022840.1"/>
    </source>
</evidence>
<keyword evidence="8 10" id="KW-0472">Membrane</keyword>
<keyword evidence="12" id="KW-1185">Reference proteome</keyword>
<dbReference type="GO" id="GO:0005789">
    <property type="term" value="C:endoplasmic reticulum membrane"/>
    <property type="evidence" value="ECO:0007669"/>
    <property type="project" value="TreeGrafter"/>
</dbReference>
<dbReference type="OrthoDB" id="10259681at2759"/>
<feature type="transmembrane region" description="Helical" evidence="10">
    <location>
        <begin position="233"/>
        <end position="254"/>
    </location>
</feature>
<dbReference type="KEGG" id="malb:109962779"/>
<dbReference type="InterPro" id="IPR002076">
    <property type="entry name" value="ELO_fam"/>
</dbReference>
<dbReference type="Ensembl" id="ENSMALT00000023275.1">
    <property type="protein sequence ID" value="ENSMALP00000022840.1"/>
    <property type="gene ID" value="ENSMALG00000015941.1"/>
</dbReference>